<keyword evidence="4" id="KW-1185">Reference proteome</keyword>
<protein>
    <recommendedName>
        <fullName evidence="5">Elongator complex protein 6</fullName>
    </recommendedName>
</protein>
<dbReference type="PANTHER" id="PTHR16184:SF6">
    <property type="entry name" value="ELONGATOR COMPLEX PROTEIN 6"/>
    <property type="match status" value="1"/>
</dbReference>
<sequence length="262" mass="28994">MTTLDEILQQHFLRPGQLSLVTSVLGACASWYEHALISKILSTGDVVIHISFMHQATFHNDCMRKLGIDLAQYSQKEKYFFVDGFTGLFFQPTGQRCSRGCPVVRPSLQGLSDDVNALIEEVLSALEEGSKAYLVIESPDLLLAAGGYSSLVLLNELLDWHDRVYSTTVMIHADSALVSQTRSRFETESASFATSLAHEASILTSLRMLDTGLARDISGVLRITKRPEISAVVSEHGWNDKEVLYFVNDGSVDVFSRGEMRA</sequence>
<name>A0A5J5ELR6_9PEZI</name>
<comment type="caution">
    <text evidence="3">The sequence shown here is derived from an EMBL/GenBank/DDBJ whole genome shotgun (WGS) entry which is preliminary data.</text>
</comment>
<dbReference type="PANTHER" id="PTHR16184">
    <property type="entry name" value="ELONGATOR COMPLEX PROTEIN 6"/>
    <property type="match status" value="1"/>
</dbReference>
<reference evidence="3 4" key="1">
    <citation type="submission" date="2019-09" db="EMBL/GenBank/DDBJ databases">
        <title>Draft genome of the ectomycorrhizal ascomycete Sphaerosporella brunnea.</title>
        <authorList>
            <consortium name="DOE Joint Genome Institute"/>
            <person name="Benucci G.M."/>
            <person name="Marozzi G."/>
            <person name="Antonielli L."/>
            <person name="Sanchez S."/>
            <person name="Marco P."/>
            <person name="Wang X."/>
            <person name="Falini L.B."/>
            <person name="Barry K."/>
            <person name="Haridas S."/>
            <person name="Lipzen A."/>
            <person name="Labutti K."/>
            <person name="Grigoriev I.V."/>
            <person name="Murat C."/>
            <person name="Martin F."/>
            <person name="Albertini E."/>
            <person name="Donnini D."/>
            <person name="Bonito G."/>
        </authorList>
    </citation>
    <scope>NUCLEOTIDE SEQUENCE [LARGE SCALE GENOMIC DNA]</scope>
    <source>
        <strain evidence="3 4">Sb_GMNB300</strain>
    </source>
</reference>
<dbReference type="GO" id="GO:0002098">
    <property type="term" value="P:tRNA wobble uridine modification"/>
    <property type="evidence" value="ECO:0007669"/>
    <property type="project" value="InterPro"/>
</dbReference>
<evidence type="ECO:0000256" key="2">
    <source>
        <dbReference type="ARBA" id="ARBA00008837"/>
    </source>
</evidence>
<proteinExistence type="inferred from homology"/>
<evidence type="ECO:0000313" key="3">
    <source>
        <dbReference type="EMBL" id="KAA8895987.1"/>
    </source>
</evidence>
<dbReference type="InterPro" id="IPR027417">
    <property type="entry name" value="P-loop_NTPase"/>
</dbReference>
<accession>A0A5J5ELR6</accession>
<comment type="pathway">
    <text evidence="1">tRNA modification; 5-methoxycarbonylmethyl-2-thiouridine-tRNA biosynthesis.</text>
</comment>
<comment type="similarity">
    <text evidence="2">Belongs to the ELP6 family.</text>
</comment>
<dbReference type="OrthoDB" id="9995306at2759"/>
<dbReference type="EMBL" id="VXIS01000232">
    <property type="protein sequence ID" value="KAA8895987.1"/>
    <property type="molecule type" value="Genomic_DNA"/>
</dbReference>
<organism evidence="3 4">
    <name type="scientific">Sphaerosporella brunnea</name>
    <dbReference type="NCBI Taxonomy" id="1250544"/>
    <lineage>
        <taxon>Eukaryota</taxon>
        <taxon>Fungi</taxon>
        <taxon>Dikarya</taxon>
        <taxon>Ascomycota</taxon>
        <taxon>Pezizomycotina</taxon>
        <taxon>Pezizomycetes</taxon>
        <taxon>Pezizales</taxon>
        <taxon>Pyronemataceae</taxon>
        <taxon>Sphaerosporella</taxon>
    </lineage>
</organism>
<dbReference type="CDD" id="cd19495">
    <property type="entry name" value="Elp6"/>
    <property type="match status" value="1"/>
</dbReference>
<dbReference type="Pfam" id="PF09807">
    <property type="entry name" value="ELP6"/>
    <property type="match status" value="1"/>
</dbReference>
<dbReference type="GO" id="GO:0033588">
    <property type="term" value="C:elongator holoenzyme complex"/>
    <property type="evidence" value="ECO:0007669"/>
    <property type="project" value="InterPro"/>
</dbReference>
<dbReference type="Proteomes" id="UP000326924">
    <property type="component" value="Unassembled WGS sequence"/>
</dbReference>
<dbReference type="InterPro" id="IPR018627">
    <property type="entry name" value="ELP6"/>
</dbReference>
<dbReference type="Gene3D" id="3.40.50.300">
    <property type="entry name" value="P-loop containing nucleotide triphosphate hydrolases"/>
    <property type="match status" value="1"/>
</dbReference>
<dbReference type="InParanoid" id="A0A5J5ELR6"/>
<gene>
    <name evidence="3" type="ORF">FN846DRAFT_911140</name>
</gene>
<dbReference type="AlphaFoldDB" id="A0A5J5ELR6"/>
<evidence type="ECO:0008006" key="5">
    <source>
        <dbReference type="Google" id="ProtNLM"/>
    </source>
</evidence>
<evidence type="ECO:0000256" key="1">
    <source>
        <dbReference type="ARBA" id="ARBA00005043"/>
    </source>
</evidence>
<dbReference type="UniPathway" id="UPA00988"/>
<evidence type="ECO:0000313" key="4">
    <source>
        <dbReference type="Proteomes" id="UP000326924"/>
    </source>
</evidence>